<dbReference type="PANTHER" id="PTHR14499">
    <property type="entry name" value="POTASSIUM CHANNEL TETRAMERIZATION DOMAIN-CONTAINING"/>
    <property type="match status" value="1"/>
</dbReference>
<dbReference type="Gene3D" id="3.30.710.10">
    <property type="entry name" value="Potassium Channel Kv1.1, Chain A"/>
    <property type="match status" value="1"/>
</dbReference>
<feature type="domain" description="BTB" evidence="1">
    <location>
        <begin position="52"/>
        <end position="117"/>
    </location>
</feature>
<dbReference type="EMBL" id="QUSY01001981">
    <property type="protein sequence ID" value="RHY22861.1"/>
    <property type="molecule type" value="Genomic_DNA"/>
</dbReference>
<proteinExistence type="predicted"/>
<dbReference type="GeneID" id="20086871"/>
<reference evidence="2" key="1">
    <citation type="submission" date="2013-12" db="EMBL/GenBank/DDBJ databases">
        <title>The Genome Sequence of Aphanomyces invadans NJM9701.</title>
        <authorList>
            <consortium name="The Broad Institute Genomics Platform"/>
            <person name="Russ C."/>
            <person name="Tyler B."/>
            <person name="van West P."/>
            <person name="Dieguez-Uribeondo J."/>
            <person name="Young S.K."/>
            <person name="Zeng Q."/>
            <person name="Gargeya S."/>
            <person name="Fitzgerald M."/>
            <person name="Abouelleil A."/>
            <person name="Alvarado L."/>
            <person name="Chapman S.B."/>
            <person name="Gainer-Dewar J."/>
            <person name="Goldberg J."/>
            <person name="Griggs A."/>
            <person name="Gujja S."/>
            <person name="Hansen M."/>
            <person name="Howarth C."/>
            <person name="Imamovic A."/>
            <person name="Ireland A."/>
            <person name="Larimer J."/>
            <person name="McCowan C."/>
            <person name="Murphy C."/>
            <person name="Pearson M."/>
            <person name="Poon T.W."/>
            <person name="Priest M."/>
            <person name="Roberts A."/>
            <person name="Saif S."/>
            <person name="Shea T."/>
            <person name="Sykes S."/>
            <person name="Wortman J."/>
            <person name="Nusbaum C."/>
            <person name="Birren B."/>
        </authorList>
    </citation>
    <scope>NUCLEOTIDE SEQUENCE [LARGE SCALE GENOMIC DNA]</scope>
    <source>
        <strain evidence="2">NJM9701</strain>
    </source>
</reference>
<evidence type="ECO:0000313" key="2">
    <source>
        <dbReference type="EMBL" id="ETV96970.1"/>
    </source>
</evidence>
<dbReference type="OrthoDB" id="2414723at2759"/>
<dbReference type="AlphaFoldDB" id="A0A024TS58"/>
<dbReference type="CDD" id="cd18316">
    <property type="entry name" value="BTB_POZ_KCTD-like"/>
    <property type="match status" value="1"/>
</dbReference>
<dbReference type="eggNOG" id="ENOG502SWAQ">
    <property type="taxonomic scope" value="Eukaryota"/>
</dbReference>
<evidence type="ECO:0000259" key="1">
    <source>
        <dbReference type="PROSITE" id="PS50097"/>
    </source>
</evidence>
<dbReference type="Proteomes" id="UP000285060">
    <property type="component" value="Unassembled WGS sequence"/>
</dbReference>
<name>A0A024TS58_9STRA</name>
<dbReference type="PROSITE" id="PS50097">
    <property type="entry name" value="BTB"/>
    <property type="match status" value="1"/>
</dbReference>
<dbReference type="GO" id="GO:0051260">
    <property type="term" value="P:protein homooligomerization"/>
    <property type="evidence" value="ECO:0007669"/>
    <property type="project" value="InterPro"/>
</dbReference>
<dbReference type="EMBL" id="KI913974">
    <property type="protein sequence ID" value="ETV96970.1"/>
    <property type="molecule type" value="Genomic_DNA"/>
</dbReference>
<sequence>MARTSQEANQLAEAIRNTLNYLLVQVEDLKQLVAEWNELQDNIKQTAVHAPDLIMLNVGGTTFETSKDTLLRVEGSYFHALLESGAWQPDSAAHAYFLDMNPTLFRRVVNFLHTGTMLPLGGLSNVERNELQAMMEYLKLPKWDAPTQQVRWSSTNKHVTVSNDFRTVEMTLVCSEFVTATEALTGTFQLRIDAVGSSNIFGLFARGRSGYSLDHHYICHKNGAISINDACVANVTKLQVGDVVTIQRCATEVVFVVNDGPAARVALVDPNARLFPFVYMNRAAKFTVVD</sequence>
<dbReference type="STRING" id="157072.A0A024TS58"/>
<dbReference type="SUPFAM" id="SSF54695">
    <property type="entry name" value="POZ domain"/>
    <property type="match status" value="1"/>
</dbReference>
<evidence type="ECO:0000313" key="4">
    <source>
        <dbReference type="Proteomes" id="UP000285060"/>
    </source>
</evidence>
<dbReference type="Pfam" id="PF02214">
    <property type="entry name" value="BTB_2"/>
    <property type="match status" value="1"/>
</dbReference>
<dbReference type="InterPro" id="IPR011333">
    <property type="entry name" value="SKP1/BTB/POZ_sf"/>
</dbReference>
<dbReference type="RefSeq" id="XP_008874216.1">
    <property type="nucleotide sequence ID" value="XM_008875994.1"/>
</dbReference>
<evidence type="ECO:0000313" key="3">
    <source>
        <dbReference type="EMBL" id="RHY22861.1"/>
    </source>
</evidence>
<protein>
    <recommendedName>
        <fullName evidence="1">BTB domain-containing protein</fullName>
    </recommendedName>
</protein>
<organism evidence="2">
    <name type="scientific">Aphanomyces invadans</name>
    <dbReference type="NCBI Taxonomy" id="157072"/>
    <lineage>
        <taxon>Eukaryota</taxon>
        <taxon>Sar</taxon>
        <taxon>Stramenopiles</taxon>
        <taxon>Oomycota</taxon>
        <taxon>Saprolegniomycetes</taxon>
        <taxon>Saprolegniales</taxon>
        <taxon>Verrucalvaceae</taxon>
        <taxon>Aphanomyces</taxon>
    </lineage>
</organism>
<gene>
    <name evidence="3" type="ORF">DYB32_009379</name>
    <name evidence="2" type="ORF">H310_09821</name>
</gene>
<reference evidence="3 4" key="2">
    <citation type="submission" date="2018-08" db="EMBL/GenBank/DDBJ databases">
        <title>Aphanomyces genome sequencing and annotation.</title>
        <authorList>
            <person name="Minardi D."/>
            <person name="Oidtmann B."/>
            <person name="Van Der Giezen M."/>
            <person name="Studholme D.J."/>
        </authorList>
    </citation>
    <scope>NUCLEOTIDE SEQUENCE [LARGE SCALE GENOMIC DNA]</scope>
    <source>
        <strain evidence="3 4">NJM0002</strain>
    </source>
</reference>
<accession>A0A024TS58</accession>
<dbReference type="InterPro" id="IPR003131">
    <property type="entry name" value="T1-type_BTB"/>
</dbReference>
<dbReference type="InterPro" id="IPR000210">
    <property type="entry name" value="BTB/POZ_dom"/>
</dbReference>
<dbReference type="VEuPathDB" id="FungiDB:H310_09821"/>
<dbReference type="PANTHER" id="PTHR14499:SF136">
    <property type="entry name" value="GH08630P"/>
    <property type="match status" value="1"/>
</dbReference>
<keyword evidence="4" id="KW-1185">Reference proteome</keyword>